<feature type="domain" description="Leucine-rich repeat-containing N-terminal plant-type" evidence="6">
    <location>
        <begin position="37"/>
        <end position="78"/>
    </location>
</feature>
<accession>A0A2I0XD30</accession>
<evidence type="ECO:0000256" key="2">
    <source>
        <dbReference type="ARBA" id="ARBA00022729"/>
    </source>
</evidence>
<dbReference type="PANTHER" id="PTHR48009">
    <property type="entry name" value="LEUCINE-RICH REPEAT (LRR) FAMILY PROTEIN"/>
    <property type="match status" value="1"/>
</dbReference>
<keyword evidence="1" id="KW-0433">Leucine-rich repeat</keyword>
<name>A0A2I0XD30_9ASPA</name>
<reference evidence="7 8" key="2">
    <citation type="journal article" date="2017" name="Nature">
        <title>The Apostasia genome and the evolution of orchids.</title>
        <authorList>
            <person name="Zhang G.Q."/>
            <person name="Liu K.W."/>
            <person name="Li Z."/>
            <person name="Lohaus R."/>
            <person name="Hsiao Y.Y."/>
            <person name="Niu S.C."/>
            <person name="Wang J.Y."/>
            <person name="Lin Y.C."/>
            <person name="Xu Q."/>
            <person name="Chen L.J."/>
            <person name="Yoshida K."/>
            <person name="Fujiwara S."/>
            <person name="Wang Z.W."/>
            <person name="Zhang Y.Q."/>
            <person name="Mitsuda N."/>
            <person name="Wang M."/>
            <person name="Liu G.H."/>
            <person name="Pecoraro L."/>
            <person name="Huang H.X."/>
            <person name="Xiao X.J."/>
            <person name="Lin M."/>
            <person name="Wu X.Y."/>
            <person name="Wu W.L."/>
            <person name="Chen Y.Y."/>
            <person name="Chang S.B."/>
            <person name="Sakamoto S."/>
            <person name="Ohme-Takagi M."/>
            <person name="Yagi M."/>
            <person name="Zeng S.J."/>
            <person name="Shen C.Y."/>
            <person name="Yeh C.M."/>
            <person name="Luo Y.B."/>
            <person name="Tsai W.C."/>
            <person name="Van de Peer Y."/>
            <person name="Liu Z.J."/>
        </authorList>
    </citation>
    <scope>NUCLEOTIDE SEQUENCE [LARGE SCALE GENOMIC DNA]</scope>
    <source>
        <tissue evidence="7">The whole plant</tissue>
    </source>
</reference>
<reference evidence="7 8" key="1">
    <citation type="journal article" date="2016" name="Sci. Rep.">
        <title>The Dendrobium catenatum Lindl. genome sequence provides insights into polysaccharide synthase, floral development and adaptive evolution.</title>
        <authorList>
            <person name="Zhang G.Q."/>
            <person name="Xu Q."/>
            <person name="Bian C."/>
            <person name="Tsai W.C."/>
            <person name="Yeh C.M."/>
            <person name="Liu K.W."/>
            <person name="Yoshida K."/>
            <person name="Zhang L.S."/>
            <person name="Chang S.B."/>
            <person name="Chen F."/>
            <person name="Shi Y."/>
            <person name="Su Y.Y."/>
            <person name="Zhang Y.Q."/>
            <person name="Chen L.J."/>
            <person name="Yin Y."/>
            <person name="Lin M."/>
            <person name="Huang H."/>
            <person name="Deng H."/>
            <person name="Wang Z.W."/>
            <person name="Zhu S.L."/>
            <person name="Zhao X."/>
            <person name="Deng C."/>
            <person name="Niu S.C."/>
            <person name="Huang J."/>
            <person name="Wang M."/>
            <person name="Liu G.H."/>
            <person name="Yang H.J."/>
            <person name="Xiao X.J."/>
            <person name="Hsiao Y.Y."/>
            <person name="Wu W.L."/>
            <person name="Chen Y.Y."/>
            <person name="Mitsuda N."/>
            <person name="Ohme-Takagi M."/>
            <person name="Luo Y.B."/>
            <person name="Van de Peer Y."/>
            <person name="Liu Z.J."/>
        </authorList>
    </citation>
    <scope>NUCLEOTIDE SEQUENCE [LARGE SCALE GENOMIC DNA]</scope>
    <source>
        <tissue evidence="7">The whole plant</tissue>
    </source>
</reference>
<evidence type="ECO:0000313" key="8">
    <source>
        <dbReference type="Proteomes" id="UP000233837"/>
    </source>
</evidence>
<dbReference type="Pfam" id="PF08263">
    <property type="entry name" value="LRRNT_2"/>
    <property type="match status" value="1"/>
</dbReference>
<evidence type="ECO:0000256" key="1">
    <source>
        <dbReference type="ARBA" id="ARBA00022614"/>
    </source>
</evidence>
<dbReference type="SUPFAM" id="SSF52058">
    <property type="entry name" value="L domain-like"/>
    <property type="match status" value="1"/>
</dbReference>
<keyword evidence="8" id="KW-1185">Reference proteome</keyword>
<keyword evidence="2 5" id="KW-0732">Signal</keyword>
<protein>
    <submittedName>
        <fullName evidence="7">LRR receptor-like serine/threonine-protein kinase ERL1</fullName>
    </submittedName>
</protein>
<evidence type="ECO:0000259" key="6">
    <source>
        <dbReference type="Pfam" id="PF08263"/>
    </source>
</evidence>
<dbReference type="AlphaFoldDB" id="A0A2I0XD30"/>
<dbReference type="OrthoDB" id="676979at2759"/>
<evidence type="ECO:0000256" key="3">
    <source>
        <dbReference type="ARBA" id="ARBA00022737"/>
    </source>
</evidence>
<dbReference type="EMBL" id="KZ501963">
    <property type="protein sequence ID" value="PKU85809.1"/>
    <property type="molecule type" value="Genomic_DNA"/>
</dbReference>
<keyword evidence="7" id="KW-0808">Transferase</keyword>
<dbReference type="FunFam" id="3.80.10.10:FF:000041">
    <property type="entry name" value="LRR receptor-like serine/threonine-protein kinase ERECTA"/>
    <property type="match status" value="1"/>
</dbReference>
<dbReference type="Gene3D" id="3.80.10.10">
    <property type="entry name" value="Ribonuclease Inhibitor"/>
    <property type="match status" value="3"/>
</dbReference>
<dbReference type="PANTHER" id="PTHR48009:SF4">
    <property type="entry name" value="LEUCINE-RICH REPEAT (LRR) FAMILY PROTEIN"/>
    <property type="match status" value="1"/>
</dbReference>
<sequence>MKSRGNPMAAESASASAFLLLLAIFSISPSREASILHPDDFLSLQAIRKSLSDLPGSDFFSRWDFTGDPCSFPGVFCDGDRVVALALGDPRAGTPGLAGRIDPAIGRLSALAEFSLVPGRVIGRIPDTLSFCSSLRFLALSGNFLSGPIPSSIASLRLLRTIDLSFNLLSGEIPPPIFSLPALSNIVLCYNRLSGNIPSFPSFSQLLRLDVKHNNLSGELPALPFSIRYLAASRNQLSGRTDAVLPGLTNLDYLDLSMNRLTGPVPSGVFSLPLSSLLLQRNELVGAVAPVADVRIAEVDLSYNRLSGPVSPLLSAVGRLYLNNNRFTGEVPARFAERLEAAGMEVLYLQHNFLTGMEISPAANIPVTSSLCLQYNCMVPPVNTQCPLKAGPEKTRPADQCPAWRG</sequence>
<dbReference type="InterPro" id="IPR001611">
    <property type="entry name" value="Leu-rich_rpt"/>
</dbReference>
<dbReference type="InterPro" id="IPR013210">
    <property type="entry name" value="LRR_N_plant-typ"/>
</dbReference>
<keyword evidence="4" id="KW-0325">Glycoprotein</keyword>
<evidence type="ECO:0000313" key="7">
    <source>
        <dbReference type="EMBL" id="PKU85809.1"/>
    </source>
</evidence>
<evidence type="ECO:0000256" key="5">
    <source>
        <dbReference type="SAM" id="SignalP"/>
    </source>
</evidence>
<dbReference type="InterPro" id="IPR032675">
    <property type="entry name" value="LRR_dom_sf"/>
</dbReference>
<keyword evidence="7" id="KW-0418">Kinase</keyword>
<dbReference type="Proteomes" id="UP000233837">
    <property type="component" value="Unassembled WGS sequence"/>
</dbReference>
<keyword evidence="3" id="KW-0677">Repeat</keyword>
<proteinExistence type="predicted"/>
<evidence type="ECO:0000256" key="4">
    <source>
        <dbReference type="ARBA" id="ARBA00023180"/>
    </source>
</evidence>
<organism evidence="7 8">
    <name type="scientific">Dendrobium catenatum</name>
    <dbReference type="NCBI Taxonomy" id="906689"/>
    <lineage>
        <taxon>Eukaryota</taxon>
        <taxon>Viridiplantae</taxon>
        <taxon>Streptophyta</taxon>
        <taxon>Embryophyta</taxon>
        <taxon>Tracheophyta</taxon>
        <taxon>Spermatophyta</taxon>
        <taxon>Magnoliopsida</taxon>
        <taxon>Liliopsida</taxon>
        <taxon>Asparagales</taxon>
        <taxon>Orchidaceae</taxon>
        <taxon>Epidendroideae</taxon>
        <taxon>Malaxideae</taxon>
        <taxon>Dendrobiinae</taxon>
        <taxon>Dendrobium</taxon>
    </lineage>
</organism>
<dbReference type="STRING" id="906689.A0A2I0XD30"/>
<dbReference type="Pfam" id="PF00560">
    <property type="entry name" value="LRR_1"/>
    <property type="match status" value="3"/>
</dbReference>
<gene>
    <name evidence="7" type="primary">ERL1</name>
    <name evidence="7" type="ORF">MA16_Dca012465</name>
</gene>
<keyword evidence="7" id="KW-0675">Receptor</keyword>
<feature type="signal peptide" evidence="5">
    <location>
        <begin position="1"/>
        <end position="33"/>
    </location>
</feature>
<dbReference type="InterPro" id="IPR053213">
    <property type="entry name" value="RLP29"/>
</dbReference>
<feature type="chain" id="PRO_5014144571" evidence="5">
    <location>
        <begin position="34"/>
        <end position="406"/>
    </location>
</feature>
<dbReference type="GO" id="GO:0016301">
    <property type="term" value="F:kinase activity"/>
    <property type="evidence" value="ECO:0007669"/>
    <property type="project" value="UniProtKB-KW"/>
</dbReference>